<accession>A0A8J5XH22</accession>
<protein>
    <recommendedName>
        <fullName evidence="4">Calcineurin-like phosphoesterase domain-containing protein</fullName>
    </recommendedName>
</protein>
<dbReference type="SUPFAM" id="SSF56300">
    <property type="entry name" value="Metallo-dependent phosphatases"/>
    <property type="match status" value="1"/>
</dbReference>
<dbReference type="Proteomes" id="UP000751190">
    <property type="component" value="Unassembled WGS sequence"/>
</dbReference>
<dbReference type="PANTHER" id="PTHR10161:SF14">
    <property type="entry name" value="TARTRATE-RESISTANT ACID PHOSPHATASE TYPE 5"/>
    <property type="match status" value="1"/>
</dbReference>
<dbReference type="InterPro" id="IPR051558">
    <property type="entry name" value="Metallophosphoesterase_PAP"/>
</dbReference>
<feature type="transmembrane region" description="Helical" evidence="3">
    <location>
        <begin position="33"/>
        <end position="53"/>
    </location>
</feature>
<dbReference type="PANTHER" id="PTHR10161">
    <property type="entry name" value="TARTRATE-RESISTANT ACID PHOSPHATASE TYPE 5"/>
    <property type="match status" value="1"/>
</dbReference>
<keyword evidence="2" id="KW-0378">Hydrolase</keyword>
<organism evidence="5 6">
    <name type="scientific">Diacronema lutheri</name>
    <name type="common">Unicellular marine alga</name>
    <name type="synonym">Monochrysis lutheri</name>
    <dbReference type="NCBI Taxonomy" id="2081491"/>
    <lineage>
        <taxon>Eukaryota</taxon>
        <taxon>Haptista</taxon>
        <taxon>Haptophyta</taxon>
        <taxon>Pavlovophyceae</taxon>
        <taxon>Pavlovales</taxon>
        <taxon>Pavlovaceae</taxon>
        <taxon>Diacronema</taxon>
    </lineage>
</organism>
<reference evidence="5" key="1">
    <citation type="submission" date="2021-05" db="EMBL/GenBank/DDBJ databases">
        <title>The genome of the haptophyte Pavlova lutheri (Diacronema luteri, Pavlovales) - a model for lipid biosynthesis in eukaryotic algae.</title>
        <authorList>
            <person name="Hulatt C.J."/>
            <person name="Posewitz M.C."/>
        </authorList>
    </citation>
    <scope>NUCLEOTIDE SEQUENCE</scope>
    <source>
        <strain evidence="5">NIVA-4/92</strain>
    </source>
</reference>
<name>A0A8J5XH22_DIALT</name>
<dbReference type="InterPro" id="IPR004843">
    <property type="entry name" value="Calcineurin-like_PHP"/>
</dbReference>
<evidence type="ECO:0000256" key="3">
    <source>
        <dbReference type="SAM" id="Phobius"/>
    </source>
</evidence>
<keyword evidence="3" id="KW-0812">Transmembrane</keyword>
<proteinExistence type="predicted"/>
<dbReference type="AlphaFoldDB" id="A0A8J5XH22"/>
<dbReference type="GO" id="GO:0016787">
    <property type="term" value="F:hydrolase activity"/>
    <property type="evidence" value="ECO:0007669"/>
    <property type="project" value="UniProtKB-KW"/>
</dbReference>
<keyword evidence="6" id="KW-1185">Reference proteome</keyword>
<gene>
    <name evidence="5" type="ORF">KFE25_010902</name>
</gene>
<evidence type="ECO:0000313" key="5">
    <source>
        <dbReference type="EMBL" id="KAG8460847.1"/>
    </source>
</evidence>
<keyword evidence="3" id="KW-1133">Transmembrane helix</keyword>
<dbReference type="Pfam" id="PF00149">
    <property type="entry name" value="Metallophos"/>
    <property type="match status" value="1"/>
</dbReference>
<sequence length="383" mass="41253">MLGDHTSYVTLDAPAVAGAPTTRSAHKRGLRTLVSLCAPVCLALVGGLLYVWLCLIPSRLADEARHSVADTSTDGLFVIAIGDWGGVPFYPYVTPAQLAVRDEMSKAASASSAPRKLVLALGDNFYQSGVLSDEDARFKSTFEEVYVNGHPELSAEGMWRVVAGNHDYMALRDVSAQIAYSNRSSTWRFPSEYYTFAEHIQGDGGAMLVAQFVMIDTVLLSVGHDGILNGEPARARSAAHWRWLSETLAASTADYLVVAGHYPVWSVCSHGPTRVLVERLRPLLLAHKASAYFFGHDHCAQALVEGGVHHHGVGGAHLLGYGTQSMGDVPHGSLAFHFGAAVWPANLFKGAFATASFGQSAMTVTHFDSDGRPLHSLRQPPRQ</sequence>
<feature type="domain" description="Calcineurin-like phosphoesterase" evidence="4">
    <location>
        <begin position="78"/>
        <end position="299"/>
    </location>
</feature>
<dbReference type="InterPro" id="IPR029052">
    <property type="entry name" value="Metallo-depent_PP-like"/>
</dbReference>
<dbReference type="EMBL" id="JAGTXO010000030">
    <property type="protein sequence ID" value="KAG8460847.1"/>
    <property type="molecule type" value="Genomic_DNA"/>
</dbReference>
<comment type="caution">
    <text evidence="5">The sequence shown here is derived from an EMBL/GenBank/DDBJ whole genome shotgun (WGS) entry which is preliminary data.</text>
</comment>
<keyword evidence="1" id="KW-0732">Signal</keyword>
<dbReference type="Gene3D" id="3.60.21.10">
    <property type="match status" value="1"/>
</dbReference>
<keyword evidence="3" id="KW-0472">Membrane</keyword>
<evidence type="ECO:0000256" key="2">
    <source>
        <dbReference type="ARBA" id="ARBA00022801"/>
    </source>
</evidence>
<dbReference type="OMA" id="VWSIGNH"/>
<dbReference type="OrthoDB" id="411211at2759"/>
<evidence type="ECO:0000259" key="4">
    <source>
        <dbReference type="Pfam" id="PF00149"/>
    </source>
</evidence>
<evidence type="ECO:0000256" key="1">
    <source>
        <dbReference type="ARBA" id="ARBA00022729"/>
    </source>
</evidence>
<evidence type="ECO:0000313" key="6">
    <source>
        <dbReference type="Proteomes" id="UP000751190"/>
    </source>
</evidence>